<evidence type="ECO:0000256" key="3">
    <source>
        <dbReference type="ARBA" id="ARBA00022989"/>
    </source>
</evidence>
<organism evidence="7 8">
    <name type="scientific">Emiliania huxleyi (strain CCMP1516)</name>
    <dbReference type="NCBI Taxonomy" id="280463"/>
    <lineage>
        <taxon>Eukaryota</taxon>
        <taxon>Haptista</taxon>
        <taxon>Haptophyta</taxon>
        <taxon>Prymnesiophyceae</taxon>
        <taxon>Isochrysidales</taxon>
        <taxon>Noelaerhabdaceae</taxon>
        <taxon>Emiliania</taxon>
    </lineage>
</organism>
<dbReference type="InterPro" id="IPR000782">
    <property type="entry name" value="FAS1_domain"/>
</dbReference>
<dbReference type="Pfam" id="PF02535">
    <property type="entry name" value="Zip"/>
    <property type="match status" value="1"/>
</dbReference>
<evidence type="ECO:0000256" key="1">
    <source>
        <dbReference type="ARBA" id="ARBA00004141"/>
    </source>
</evidence>
<reference evidence="7" key="2">
    <citation type="submission" date="2024-10" db="UniProtKB">
        <authorList>
            <consortium name="EnsemblProtists"/>
        </authorList>
    </citation>
    <scope>IDENTIFICATION</scope>
</reference>
<dbReference type="PANTHER" id="PTHR16950">
    <property type="entry name" value="ZINC TRANSPORTER SLC39A7 HISTIDINE-RICH MEMBRANE PROTEIN KE4"/>
    <property type="match status" value="1"/>
</dbReference>
<feature type="transmembrane region" description="Helical" evidence="5">
    <location>
        <begin position="590"/>
        <end position="612"/>
    </location>
</feature>
<dbReference type="Proteomes" id="UP000013827">
    <property type="component" value="Unassembled WGS sequence"/>
</dbReference>
<reference evidence="8" key="1">
    <citation type="journal article" date="2013" name="Nature">
        <title>Pan genome of the phytoplankton Emiliania underpins its global distribution.</title>
        <authorList>
            <person name="Read B.A."/>
            <person name="Kegel J."/>
            <person name="Klute M.J."/>
            <person name="Kuo A."/>
            <person name="Lefebvre S.C."/>
            <person name="Maumus F."/>
            <person name="Mayer C."/>
            <person name="Miller J."/>
            <person name="Monier A."/>
            <person name="Salamov A."/>
            <person name="Young J."/>
            <person name="Aguilar M."/>
            <person name="Claverie J.M."/>
            <person name="Frickenhaus S."/>
            <person name="Gonzalez K."/>
            <person name="Herman E.K."/>
            <person name="Lin Y.C."/>
            <person name="Napier J."/>
            <person name="Ogata H."/>
            <person name="Sarno A.F."/>
            <person name="Shmutz J."/>
            <person name="Schroeder D."/>
            <person name="de Vargas C."/>
            <person name="Verret F."/>
            <person name="von Dassow P."/>
            <person name="Valentin K."/>
            <person name="Van de Peer Y."/>
            <person name="Wheeler G."/>
            <person name="Dacks J.B."/>
            <person name="Delwiche C.F."/>
            <person name="Dyhrman S.T."/>
            <person name="Glockner G."/>
            <person name="John U."/>
            <person name="Richards T."/>
            <person name="Worden A.Z."/>
            <person name="Zhang X."/>
            <person name="Grigoriev I.V."/>
            <person name="Allen A.E."/>
            <person name="Bidle K."/>
            <person name="Borodovsky M."/>
            <person name="Bowler C."/>
            <person name="Brownlee C."/>
            <person name="Cock J.M."/>
            <person name="Elias M."/>
            <person name="Gladyshev V.N."/>
            <person name="Groth M."/>
            <person name="Guda C."/>
            <person name="Hadaegh A."/>
            <person name="Iglesias-Rodriguez M.D."/>
            <person name="Jenkins J."/>
            <person name="Jones B.M."/>
            <person name="Lawson T."/>
            <person name="Leese F."/>
            <person name="Lindquist E."/>
            <person name="Lobanov A."/>
            <person name="Lomsadze A."/>
            <person name="Malik S.B."/>
            <person name="Marsh M.E."/>
            <person name="Mackinder L."/>
            <person name="Mock T."/>
            <person name="Mueller-Roeber B."/>
            <person name="Pagarete A."/>
            <person name="Parker M."/>
            <person name="Probert I."/>
            <person name="Quesneville H."/>
            <person name="Raines C."/>
            <person name="Rensing S.A."/>
            <person name="Riano-Pachon D.M."/>
            <person name="Richier S."/>
            <person name="Rokitta S."/>
            <person name="Shiraiwa Y."/>
            <person name="Soanes D.M."/>
            <person name="van der Giezen M."/>
            <person name="Wahlund T.M."/>
            <person name="Williams B."/>
            <person name="Wilson W."/>
            <person name="Wolfe G."/>
            <person name="Wurch L.L."/>
        </authorList>
    </citation>
    <scope>NUCLEOTIDE SEQUENCE</scope>
</reference>
<dbReference type="PROSITE" id="PS50213">
    <property type="entry name" value="FAS1"/>
    <property type="match status" value="1"/>
</dbReference>
<dbReference type="SMART" id="SM00554">
    <property type="entry name" value="FAS1"/>
    <property type="match status" value="1"/>
</dbReference>
<dbReference type="SUPFAM" id="SSF82153">
    <property type="entry name" value="FAS1 domain"/>
    <property type="match status" value="1"/>
</dbReference>
<evidence type="ECO:0000256" key="5">
    <source>
        <dbReference type="SAM" id="Phobius"/>
    </source>
</evidence>
<keyword evidence="4 5" id="KW-0472">Membrane</keyword>
<dbReference type="PANTHER" id="PTHR16950:SF16">
    <property type="entry name" value="ZINC TRANSPORTER ZIP13"/>
    <property type="match status" value="1"/>
</dbReference>
<evidence type="ECO:0000256" key="4">
    <source>
        <dbReference type="ARBA" id="ARBA00023136"/>
    </source>
</evidence>
<dbReference type="Gene3D" id="2.30.180.10">
    <property type="entry name" value="FAS1 domain"/>
    <property type="match status" value="2"/>
</dbReference>
<feature type="transmembrane region" description="Helical" evidence="5">
    <location>
        <begin position="654"/>
        <end position="672"/>
    </location>
</feature>
<comment type="subcellular location">
    <subcellularLocation>
        <location evidence="1">Membrane</location>
        <topology evidence="1">Multi-pass membrane protein</topology>
    </subcellularLocation>
</comment>
<feature type="domain" description="FAS1" evidence="6">
    <location>
        <begin position="11"/>
        <end position="210"/>
    </location>
</feature>
<dbReference type="GeneID" id="19046096"/>
<dbReference type="Pfam" id="PF02469">
    <property type="entry name" value="Fasciclin"/>
    <property type="match status" value="2"/>
</dbReference>
<dbReference type="InterPro" id="IPR036378">
    <property type="entry name" value="FAS1_dom_sf"/>
</dbReference>
<dbReference type="EnsemblProtists" id="EOD18095">
    <property type="protein sequence ID" value="EOD18095"/>
    <property type="gene ID" value="EMIHUDRAFT_196159"/>
</dbReference>
<dbReference type="KEGG" id="ehx:EMIHUDRAFT_196159"/>
<dbReference type="AlphaFoldDB" id="A0A0D3J3L0"/>
<dbReference type="HOGENOM" id="CLU_025421_0_0_1"/>
<feature type="transmembrane region" description="Helical" evidence="5">
    <location>
        <begin position="424"/>
        <end position="447"/>
    </location>
</feature>
<dbReference type="RefSeq" id="XP_005770524.1">
    <property type="nucleotide sequence ID" value="XM_005770467.1"/>
</dbReference>
<sequence>MFALFALPAYGQTIADIACDSGNAAKFSTLCAAVAASPTVLTALSDASAEYTVFAPNNDAFDALATKLGLSAATDLLPLPELPFLLLKHTLGSKVLAATALTLDNSVQPTLHTDDEEKIVVDGSTGDLPDILLKHALGSKVSAATALALVNSVQATLQGDNIIVDGSSASTSSTSGITITRTFLGPAANVTTTNNIEVDNGFIHVIDAVLAPLEENVEWAGTFDVTNPATGEAFETLTWSAQSNEEGEYPDATMLISVQTGKADFTFDDALVAAGNEALAVGTACPDLMPNGEIKFDTAAPKPAGSPFPCYKLKFPCEMETEDGHEHCHATAHTAVWTIPIPAGVKSIAIFAQHYPTEFERSLHYLKGPGGEDIEPVNEMPEPEEREKRWGAAIGAAFIVMVCTLIGVIFLAPLFAKLQKEREALVNVLASAFAAGALLAAAFYLMLYEATHLIAITDDRTEAQASAWWGSATLLGFVSPFILEAIVSAVIGKAAPGQEVRKEADAEAAKPAAVVPAPKSRNKVRVLSGVLLGDFLHNLVDGFFIGAAFANCDSSMAWTITAATVYHELAQEISDYLVLTNPEQGGLKPFMALGLNFLSGMSVLFGVCIVLSAEPSNFSTGCLLAYGAGVYLQLAATECMPRVHEYATTLNMRLGGLLLFIIGATAIGLVLLDHEHCAGEGGHEGHGH</sequence>
<keyword evidence="3 5" id="KW-1133">Transmembrane helix</keyword>
<name>A0A0D3J3L0_EMIH1</name>
<dbReference type="GO" id="GO:0016020">
    <property type="term" value="C:membrane"/>
    <property type="evidence" value="ECO:0007669"/>
    <property type="project" value="UniProtKB-SubCell"/>
</dbReference>
<dbReference type="PaxDb" id="2903-EOD18095"/>
<evidence type="ECO:0000259" key="6">
    <source>
        <dbReference type="PROSITE" id="PS50213"/>
    </source>
</evidence>
<dbReference type="GO" id="GO:0006882">
    <property type="term" value="P:intracellular zinc ion homeostasis"/>
    <property type="evidence" value="ECO:0007669"/>
    <property type="project" value="TreeGrafter"/>
</dbReference>
<keyword evidence="8" id="KW-1185">Reference proteome</keyword>
<dbReference type="InterPro" id="IPR003689">
    <property type="entry name" value="ZIP"/>
</dbReference>
<feature type="transmembrane region" description="Helical" evidence="5">
    <location>
        <begin position="467"/>
        <end position="492"/>
    </location>
</feature>
<keyword evidence="2 5" id="KW-0812">Transmembrane</keyword>
<feature type="transmembrane region" description="Helical" evidence="5">
    <location>
        <begin position="390"/>
        <end position="412"/>
    </location>
</feature>
<evidence type="ECO:0000256" key="2">
    <source>
        <dbReference type="ARBA" id="ARBA00022692"/>
    </source>
</evidence>
<proteinExistence type="predicted"/>
<dbReference type="eggNOG" id="KOG2693">
    <property type="taxonomic scope" value="Eukaryota"/>
</dbReference>
<dbReference type="GO" id="GO:0005385">
    <property type="term" value="F:zinc ion transmembrane transporter activity"/>
    <property type="evidence" value="ECO:0007669"/>
    <property type="project" value="TreeGrafter"/>
</dbReference>
<evidence type="ECO:0000313" key="7">
    <source>
        <dbReference type="EnsemblProtists" id="EOD18095"/>
    </source>
</evidence>
<evidence type="ECO:0000313" key="8">
    <source>
        <dbReference type="Proteomes" id="UP000013827"/>
    </source>
</evidence>
<protein>
    <recommendedName>
        <fullName evidence="6">FAS1 domain-containing protein</fullName>
    </recommendedName>
</protein>
<accession>A0A0D3J3L0</accession>
<feature type="transmembrane region" description="Helical" evidence="5">
    <location>
        <begin position="618"/>
        <end position="634"/>
    </location>
</feature>